<protein>
    <submittedName>
        <fullName evidence="7">Acetyltransferase (Isoleucine patch superfamily)</fullName>
    </submittedName>
</protein>
<evidence type="ECO:0000256" key="2">
    <source>
        <dbReference type="ARBA" id="ARBA00022679"/>
    </source>
</evidence>
<dbReference type="PANTHER" id="PTHR23416">
    <property type="entry name" value="SIALIC ACID SYNTHASE-RELATED"/>
    <property type="match status" value="1"/>
</dbReference>
<dbReference type="EMBL" id="CAADFL010000054">
    <property type="protein sequence ID" value="VFK07959.1"/>
    <property type="molecule type" value="Genomic_DNA"/>
</dbReference>
<comment type="similarity">
    <text evidence="1">Belongs to the transferase hexapeptide repeat family.</text>
</comment>
<sequence length="210" mass="23145">MHFNPREKIKKFYNATFLRLKTETTRGQLFPILLYGNSSAEIAPTASIKIPSGQLHFNMGARNVEPFPGFIEMLEESRLIVDGYFEIYSGAHIIVRENATLTLGSGFINRHVKIRCSNHIDIGYNVAISENVTIWDTDAHEMVYEGYVKTAPVSIGDRVWIGNNVIILKGVQVGDNAVIAAGSVVTKSIPPNSLVAGNPARIVKQCVSWG</sequence>
<evidence type="ECO:0000313" key="7">
    <source>
        <dbReference type="EMBL" id="VFK07959.1"/>
    </source>
</evidence>
<evidence type="ECO:0000313" key="6">
    <source>
        <dbReference type="EMBL" id="VFJ47793.1"/>
    </source>
</evidence>
<dbReference type="PROSITE" id="PS00101">
    <property type="entry name" value="HEXAPEP_TRANSFERASES"/>
    <property type="match status" value="1"/>
</dbReference>
<reference evidence="7" key="1">
    <citation type="submission" date="2019-02" db="EMBL/GenBank/DDBJ databases">
        <authorList>
            <person name="Gruber-Vodicka R. H."/>
            <person name="Seah K. B. B."/>
        </authorList>
    </citation>
    <scope>NUCLEOTIDE SEQUENCE</scope>
    <source>
        <strain evidence="5">BECK_BZ163</strain>
        <strain evidence="7">BECK_BZ164</strain>
        <strain evidence="6">BECK_BZ165</strain>
    </source>
</reference>
<organism evidence="7">
    <name type="scientific">Candidatus Kentrum sp. FM</name>
    <dbReference type="NCBI Taxonomy" id="2126340"/>
    <lineage>
        <taxon>Bacteria</taxon>
        <taxon>Pseudomonadati</taxon>
        <taxon>Pseudomonadota</taxon>
        <taxon>Gammaproteobacteria</taxon>
        <taxon>Candidatus Kentrum</taxon>
    </lineage>
</organism>
<evidence type="ECO:0000313" key="5">
    <source>
        <dbReference type="EMBL" id="VFJ46800.1"/>
    </source>
</evidence>
<dbReference type="GO" id="GO:0008374">
    <property type="term" value="F:O-acyltransferase activity"/>
    <property type="evidence" value="ECO:0007669"/>
    <property type="project" value="TreeGrafter"/>
</dbReference>
<evidence type="ECO:0000256" key="3">
    <source>
        <dbReference type="ARBA" id="ARBA00022737"/>
    </source>
</evidence>
<evidence type="ECO:0000256" key="4">
    <source>
        <dbReference type="ARBA" id="ARBA00023315"/>
    </source>
</evidence>
<dbReference type="Pfam" id="PF14602">
    <property type="entry name" value="Hexapep_2"/>
    <property type="match status" value="1"/>
</dbReference>
<keyword evidence="3" id="KW-0677">Repeat</keyword>
<dbReference type="PANTHER" id="PTHR23416:SF23">
    <property type="entry name" value="ACETYLTRANSFERASE C18B11.09C-RELATED"/>
    <property type="match status" value="1"/>
</dbReference>
<dbReference type="InterPro" id="IPR011004">
    <property type="entry name" value="Trimer_LpxA-like_sf"/>
</dbReference>
<dbReference type="InterPro" id="IPR001451">
    <property type="entry name" value="Hexapep"/>
</dbReference>
<gene>
    <name evidence="5" type="ORF">BECKFM1743A_GA0114220_1004011</name>
    <name evidence="7" type="ORF">BECKFM1743B_GA0114221_1005411</name>
    <name evidence="6" type="ORF">BECKFM1743C_GA0114222_1005011</name>
</gene>
<dbReference type="CDD" id="cd04647">
    <property type="entry name" value="LbH_MAT_like"/>
    <property type="match status" value="1"/>
</dbReference>
<dbReference type="EMBL" id="CAADEZ010000040">
    <property type="protein sequence ID" value="VFJ46800.1"/>
    <property type="molecule type" value="Genomic_DNA"/>
</dbReference>
<name>A0A450VT58_9GAMM</name>
<dbReference type="SUPFAM" id="SSF51161">
    <property type="entry name" value="Trimeric LpxA-like enzymes"/>
    <property type="match status" value="1"/>
</dbReference>
<dbReference type="EMBL" id="CAADFA010000050">
    <property type="protein sequence ID" value="VFJ47793.1"/>
    <property type="molecule type" value="Genomic_DNA"/>
</dbReference>
<accession>A0A450VT58</accession>
<dbReference type="Gene3D" id="2.160.10.10">
    <property type="entry name" value="Hexapeptide repeat proteins"/>
    <property type="match status" value="1"/>
</dbReference>
<keyword evidence="4" id="KW-0012">Acyltransferase</keyword>
<dbReference type="InterPro" id="IPR018357">
    <property type="entry name" value="Hexapep_transf_CS"/>
</dbReference>
<dbReference type="GO" id="GO:0005829">
    <property type="term" value="C:cytosol"/>
    <property type="evidence" value="ECO:0007669"/>
    <property type="project" value="TreeGrafter"/>
</dbReference>
<keyword evidence="2 7" id="KW-0808">Transferase</keyword>
<proteinExistence type="inferred from homology"/>
<dbReference type="AlphaFoldDB" id="A0A450VT58"/>
<evidence type="ECO:0000256" key="1">
    <source>
        <dbReference type="ARBA" id="ARBA00007274"/>
    </source>
</evidence>
<dbReference type="InterPro" id="IPR051159">
    <property type="entry name" value="Hexapeptide_acetyltransf"/>
</dbReference>